<dbReference type="SUPFAM" id="SSF46785">
    <property type="entry name" value="Winged helix' DNA-binding domain"/>
    <property type="match status" value="1"/>
</dbReference>
<name>A0A087C6V7_9BIFI</name>
<dbReference type="EMBL" id="JGZE01000003">
    <property type="protein sequence ID" value="KFI79007.1"/>
    <property type="molecule type" value="Genomic_DNA"/>
</dbReference>
<comment type="similarity">
    <text evidence="1">Belongs to the ROK (NagC/XylR) family.</text>
</comment>
<dbReference type="Proteomes" id="UP000029082">
    <property type="component" value="Unassembled WGS sequence"/>
</dbReference>
<dbReference type="InterPro" id="IPR000600">
    <property type="entry name" value="ROK"/>
</dbReference>
<sequence>MQRKDGMRSDNAPKRWFMGSDFTRHVAQAITQYGPISRTALSQILGLSQGALSRITSDLIYAGVIEEINDSTHGPGRLPRDFTPKERAERRGRPRTSMRLRAEERSFVGVSVHDTDVSVIVVDALCHELTSCHTESLVSTEPQAVIAQIAGIVNRVAASVTPSPVLVGVGIGAHTREGVDVTYAPFLHWDDTVHVSAMLEEACGIPTVIANDLNTLLVYENWFGAGIGLPRFALLTIGVGVGYALSEHGHPVDDPDNSYGLIGHVLVDNHGPRCFAGHEGCAQCLTTASLAQEYSTILGQAVGFDDFAHDARAGTPQAQTLINRTCFRLGTLIATAQNFALPHTILISGEISFLARLNTESIRSGIRSFRPSQAAPVKFTILDFSWTYWAKAAAGHAIAQYIG</sequence>
<dbReference type="SUPFAM" id="SSF53067">
    <property type="entry name" value="Actin-like ATPase domain"/>
    <property type="match status" value="1"/>
</dbReference>
<dbReference type="PANTHER" id="PTHR18964">
    <property type="entry name" value="ROK (REPRESSOR, ORF, KINASE) FAMILY"/>
    <property type="match status" value="1"/>
</dbReference>
<dbReference type="InterPro" id="IPR036390">
    <property type="entry name" value="WH_DNA-bd_sf"/>
</dbReference>
<dbReference type="STRING" id="1437603.GCA_000771525_00541"/>
<dbReference type="InterPro" id="IPR036388">
    <property type="entry name" value="WH-like_DNA-bd_sf"/>
</dbReference>
<gene>
    <name evidence="3" type="ORF">BMON_1420</name>
</gene>
<evidence type="ECO:0000313" key="4">
    <source>
        <dbReference type="Proteomes" id="UP000029082"/>
    </source>
</evidence>
<dbReference type="InterPro" id="IPR043129">
    <property type="entry name" value="ATPase_NBD"/>
</dbReference>
<protein>
    <submittedName>
        <fullName evidence="3">NagC-type transcriptional regulator</fullName>
    </submittedName>
</protein>
<reference evidence="3 4" key="1">
    <citation type="submission" date="2014-03" db="EMBL/GenBank/DDBJ databases">
        <title>Genomics of Bifidobacteria.</title>
        <authorList>
            <person name="Ventura M."/>
            <person name="Milani C."/>
            <person name="Lugli G.A."/>
        </authorList>
    </citation>
    <scope>NUCLEOTIDE SEQUENCE [LARGE SCALE GENOMIC DNA]</scope>
    <source>
        <strain evidence="3 4">DSM 21395</strain>
    </source>
</reference>
<evidence type="ECO:0000256" key="2">
    <source>
        <dbReference type="SAM" id="MobiDB-lite"/>
    </source>
</evidence>
<evidence type="ECO:0000313" key="3">
    <source>
        <dbReference type="EMBL" id="KFI79007.1"/>
    </source>
</evidence>
<proteinExistence type="inferred from homology"/>
<dbReference type="eggNOG" id="COG1940">
    <property type="taxonomic scope" value="Bacteria"/>
</dbReference>
<dbReference type="Gene3D" id="1.10.10.10">
    <property type="entry name" value="Winged helix-like DNA-binding domain superfamily/Winged helix DNA-binding domain"/>
    <property type="match status" value="1"/>
</dbReference>
<dbReference type="Gene3D" id="3.30.420.40">
    <property type="match status" value="2"/>
</dbReference>
<dbReference type="AlphaFoldDB" id="A0A087C6V7"/>
<organism evidence="3 4">
    <name type="scientific">Bifidobacterium mongoliense DSM 21395</name>
    <dbReference type="NCBI Taxonomy" id="1437603"/>
    <lineage>
        <taxon>Bacteria</taxon>
        <taxon>Bacillati</taxon>
        <taxon>Actinomycetota</taxon>
        <taxon>Actinomycetes</taxon>
        <taxon>Bifidobacteriales</taxon>
        <taxon>Bifidobacteriaceae</taxon>
        <taxon>Bifidobacterium</taxon>
    </lineage>
</organism>
<feature type="region of interest" description="Disordered" evidence="2">
    <location>
        <begin position="72"/>
        <end position="95"/>
    </location>
</feature>
<evidence type="ECO:0000256" key="1">
    <source>
        <dbReference type="ARBA" id="ARBA00006479"/>
    </source>
</evidence>
<feature type="compositionally biased region" description="Basic and acidic residues" evidence="2">
    <location>
        <begin position="78"/>
        <end position="91"/>
    </location>
</feature>
<dbReference type="PANTHER" id="PTHR18964:SF149">
    <property type="entry name" value="BIFUNCTIONAL UDP-N-ACETYLGLUCOSAMINE 2-EPIMERASE_N-ACETYLMANNOSAMINE KINASE"/>
    <property type="match status" value="1"/>
</dbReference>
<accession>A0A087C6V7</accession>
<dbReference type="Pfam" id="PF00480">
    <property type="entry name" value="ROK"/>
    <property type="match status" value="1"/>
</dbReference>
<dbReference type="eggNOG" id="COG1846">
    <property type="taxonomic scope" value="Bacteria"/>
</dbReference>
<comment type="caution">
    <text evidence="3">The sequence shown here is derived from an EMBL/GenBank/DDBJ whole genome shotgun (WGS) entry which is preliminary data.</text>
</comment>
<keyword evidence="4" id="KW-1185">Reference proteome</keyword>